<evidence type="ECO:0000256" key="3">
    <source>
        <dbReference type="ARBA" id="ARBA00023163"/>
    </source>
</evidence>
<dbReference type="PANTHER" id="PTHR30146">
    <property type="entry name" value="LACI-RELATED TRANSCRIPTIONAL REPRESSOR"/>
    <property type="match status" value="1"/>
</dbReference>
<dbReference type="PROSITE" id="PS50932">
    <property type="entry name" value="HTH_LACI_2"/>
    <property type="match status" value="1"/>
</dbReference>
<dbReference type="Pfam" id="PF13377">
    <property type="entry name" value="Peripla_BP_3"/>
    <property type="match status" value="1"/>
</dbReference>
<sequence>MPPRRTPAGSRTPVTLQTVADRVGVSTMTVSNVIHGRGKVGAETRARVKEAVRVTGYVPNMAARRLAGVAGTRLGLLYPDVRSPFLTEVLLAALASANAVGAQLVVREGRAATLEHAEKLVVEAIEGGAEGLLLVPPYAELLAGSETFLRLGIPSTAIAGAAPLHGMQTLRIDNRGAADQLTSHLLQAGHHRIAFITGPMDHGDSQQRLLGFQDAMHRAALPIDPASVRAGRFCFQSGCEAAEALLAASSRPTAIVASNDDMALGVLWVAQRAGLRLPDDLSVVAFDDTAASRRAWPPLTVIAQPMASMTDAAVAALINTLSGKAELPSGEWVLPYELLVRTSSAPPSRR</sequence>
<dbReference type="Pfam" id="PF00356">
    <property type="entry name" value="LacI"/>
    <property type="match status" value="1"/>
</dbReference>
<dbReference type="Gene3D" id="1.10.260.40">
    <property type="entry name" value="lambda repressor-like DNA-binding domains"/>
    <property type="match status" value="1"/>
</dbReference>
<evidence type="ECO:0000313" key="6">
    <source>
        <dbReference type="Proteomes" id="UP001302072"/>
    </source>
</evidence>
<dbReference type="SUPFAM" id="SSF47413">
    <property type="entry name" value="lambda repressor-like DNA-binding domains"/>
    <property type="match status" value="1"/>
</dbReference>
<gene>
    <name evidence="5" type="ORF">PDM29_07890</name>
</gene>
<evidence type="ECO:0000256" key="1">
    <source>
        <dbReference type="ARBA" id="ARBA00023015"/>
    </source>
</evidence>
<keyword evidence="2" id="KW-0238">DNA-binding</keyword>
<keyword evidence="3" id="KW-0804">Transcription</keyword>
<keyword evidence="1" id="KW-0805">Transcription regulation</keyword>
<dbReference type="PANTHER" id="PTHR30146:SF153">
    <property type="entry name" value="LACTOSE OPERON REPRESSOR"/>
    <property type="match status" value="1"/>
</dbReference>
<dbReference type="RefSeq" id="WP_311193294.1">
    <property type="nucleotide sequence ID" value="NZ_CP115541.1"/>
</dbReference>
<dbReference type="InterPro" id="IPR000843">
    <property type="entry name" value="HTH_LacI"/>
</dbReference>
<dbReference type="Proteomes" id="UP001302072">
    <property type="component" value="Chromosome"/>
</dbReference>
<evidence type="ECO:0000259" key="4">
    <source>
        <dbReference type="PROSITE" id="PS50932"/>
    </source>
</evidence>
<organism evidence="5 6">
    <name type="scientific">Stenotrophomonas oahuensis</name>
    <dbReference type="NCBI Taxonomy" id="3003271"/>
    <lineage>
        <taxon>Bacteria</taxon>
        <taxon>Pseudomonadati</taxon>
        <taxon>Pseudomonadota</taxon>
        <taxon>Gammaproteobacteria</taxon>
        <taxon>Lysobacterales</taxon>
        <taxon>Lysobacteraceae</taxon>
        <taxon>Stenotrophomonas</taxon>
    </lineage>
</organism>
<evidence type="ECO:0000313" key="5">
    <source>
        <dbReference type="EMBL" id="WNH54183.1"/>
    </source>
</evidence>
<name>A0ABY9YU06_9GAMM</name>
<dbReference type="Gene3D" id="3.40.50.2300">
    <property type="match status" value="2"/>
</dbReference>
<dbReference type="SUPFAM" id="SSF53822">
    <property type="entry name" value="Periplasmic binding protein-like I"/>
    <property type="match status" value="1"/>
</dbReference>
<dbReference type="InterPro" id="IPR046335">
    <property type="entry name" value="LacI/GalR-like_sensor"/>
</dbReference>
<accession>A0ABY9YU06</accession>
<feature type="domain" description="HTH lacI-type" evidence="4">
    <location>
        <begin position="14"/>
        <end position="68"/>
    </location>
</feature>
<dbReference type="InterPro" id="IPR010982">
    <property type="entry name" value="Lambda_DNA-bd_dom_sf"/>
</dbReference>
<dbReference type="EMBL" id="CP115541">
    <property type="protein sequence ID" value="WNH54183.1"/>
    <property type="molecule type" value="Genomic_DNA"/>
</dbReference>
<keyword evidence="6" id="KW-1185">Reference proteome</keyword>
<protein>
    <submittedName>
        <fullName evidence="5">Substrate-binding domain-containing protein</fullName>
    </submittedName>
</protein>
<evidence type="ECO:0000256" key="2">
    <source>
        <dbReference type="ARBA" id="ARBA00023125"/>
    </source>
</evidence>
<proteinExistence type="predicted"/>
<dbReference type="CDD" id="cd01392">
    <property type="entry name" value="HTH_LacI"/>
    <property type="match status" value="1"/>
</dbReference>
<dbReference type="SMART" id="SM00354">
    <property type="entry name" value="HTH_LACI"/>
    <property type="match status" value="1"/>
</dbReference>
<reference evidence="5 6" key="1">
    <citation type="submission" date="2022-12" db="EMBL/GenBank/DDBJ databases">
        <title>Two new species, Stenotrophomonas aracearum and Stenotrophomonas oahuensis, isolated from Anthurium (Araceae family) in Hawaii.</title>
        <authorList>
            <person name="Chunag S.C."/>
            <person name="Dobhal S."/>
            <person name="Alvarez A."/>
            <person name="Arif M."/>
        </authorList>
    </citation>
    <scope>NUCLEOTIDE SEQUENCE [LARGE SCALE GENOMIC DNA]</scope>
    <source>
        <strain evidence="5 6">A5586</strain>
    </source>
</reference>
<dbReference type="InterPro" id="IPR028082">
    <property type="entry name" value="Peripla_BP_I"/>
</dbReference>